<gene>
    <name evidence="1" type="ORF">Tci_611612</name>
</gene>
<dbReference type="EMBL" id="BKCJ010416822">
    <property type="protein sequence ID" value="GFA39640.1"/>
    <property type="molecule type" value="Genomic_DNA"/>
</dbReference>
<proteinExistence type="predicted"/>
<protein>
    <submittedName>
        <fullName evidence="1">Uncharacterized protein</fullName>
    </submittedName>
</protein>
<evidence type="ECO:0000313" key="1">
    <source>
        <dbReference type="EMBL" id="GFA39640.1"/>
    </source>
</evidence>
<name>A0A699JIV4_TANCI</name>
<feature type="non-terminal residue" evidence="1">
    <location>
        <position position="1"/>
    </location>
</feature>
<organism evidence="1">
    <name type="scientific">Tanacetum cinerariifolium</name>
    <name type="common">Dalmatian daisy</name>
    <name type="synonym">Chrysanthemum cinerariifolium</name>
    <dbReference type="NCBI Taxonomy" id="118510"/>
    <lineage>
        <taxon>Eukaryota</taxon>
        <taxon>Viridiplantae</taxon>
        <taxon>Streptophyta</taxon>
        <taxon>Embryophyta</taxon>
        <taxon>Tracheophyta</taxon>
        <taxon>Spermatophyta</taxon>
        <taxon>Magnoliopsida</taxon>
        <taxon>eudicotyledons</taxon>
        <taxon>Gunneridae</taxon>
        <taxon>Pentapetalae</taxon>
        <taxon>asterids</taxon>
        <taxon>campanulids</taxon>
        <taxon>Asterales</taxon>
        <taxon>Asteraceae</taxon>
        <taxon>Asteroideae</taxon>
        <taxon>Anthemideae</taxon>
        <taxon>Anthemidinae</taxon>
        <taxon>Tanacetum</taxon>
    </lineage>
</organism>
<comment type="caution">
    <text evidence="1">The sequence shown here is derived from an EMBL/GenBank/DDBJ whole genome shotgun (WGS) entry which is preliminary data.</text>
</comment>
<accession>A0A699JIV4</accession>
<dbReference type="AlphaFoldDB" id="A0A699JIV4"/>
<sequence length="83" mass="9296">VGYTNDEKSTLLEQLPMANILAEDRLFAFQELHEIRALPTTPIGKECRFSSGDTFTINHKELIQTVTPSKWLAAEYESGGVLL</sequence>
<reference evidence="1" key="1">
    <citation type="journal article" date="2019" name="Sci. Rep.">
        <title>Draft genome of Tanacetum cinerariifolium, the natural source of mosquito coil.</title>
        <authorList>
            <person name="Yamashiro T."/>
            <person name="Shiraishi A."/>
            <person name="Satake H."/>
            <person name="Nakayama K."/>
        </authorList>
    </citation>
    <scope>NUCLEOTIDE SEQUENCE</scope>
</reference>